<organism evidence="3 4">
    <name type="scientific">Streptomyces rubellomurinus (strain ATCC 31215)</name>
    <dbReference type="NCBI Taxonomy" id="359131"/>
    <lineage>
        <taxon>Bacteria</taxon>
        <taxon>Bacillati</taxon>
        <taxon>Actinomycetota</taxon>
        <taxon>Actinomycetes</taxon>
        <taxon>Kitasatosporales</taxon>
        <taxon>Streptomycetaceae</taxon>
        <taxon>Streptomyces</taxon>
    </lineage>
</organism>
<dbReference type="InterPro" id="IPR001509">
    <property type="entry name" value="Epimerase_deHydtase"/>
</dbReference>
<reference evidence="3 4" key="1">
    <citation type="submission" date="2015-02" db="EMBL/GenBank/DDBJ databases">
        <authorList>
            <person name="Ju K.-S."/>
            <person name="Doroghazi J.R."/>
            <person name="Metcalf W."/>
        </authorList>
    </citation>
    <scope>NUCLEOTIDE SEQUENCE [LARGE SCALE GENOMIC DNA]</scope>
    <source>
        <strain evidence="3 4">ATCC 31215</strain>
    </source>
</reference>
<comment type="caution">
    <text evidence="3">The sequence shown here is derived from an EMBL/GenBank/DDBJ whole genome shotgun (WGS) entry which is preliminary data.</text>
</comment>
<evidence type="ECO:0000256" key="1">
    <source>
        <dbReference type="ARBA" id="ARBA00007637"/>
    </source>
</evidence>
<proteinExistence type="inferred from homology"/>
<keyword evidence="4" id="KW-1185">Reference proteome</keyword>
<gene>
    <name evidence="3" type="ORF">VM95_06410</name>
</gene>
<dbReference type="AlphaFoldDB" id="A0A0F2THZ4"/>
<dbReference type="PATRIC" id="fig|359131.3.peg.6838"/>
<evidence type="ECO:0000259" key="2">
    <source>
        <dbReference type="Pfam" id="PF01370"/>
    </source>
</evidence>
<feature type="domain" description="NAD-dependent epimerase/dehydratase" evidence="2">
    <location>
        <begin position="11"/>
        <end position="242"/>
    </location>
</feature>
<dbReference type="PANTHER" id="PTHR43000">
    <property type="entry name" value="DTDP-D-GLUCOSE 4,6-DEHYDRATASE-RELATED"/>
    <property type="match status" value="1"/>
</dbReference>
<accession>A0A0F2THZ4</accession>
<evidence type="ECO:0000313" key="3">
    <source>
        <dbReference type="EMBL" id="KJS62863.1"/>
    </source>
</evidence>
<evidence type="ECO:0000313" key="4">
    <source>
        <dbReference type="Proteomes" id="UP000033699"/>
    </source>
</evidence>
<dbReference type="Gene3D" id="3.40.50.720">
    <property type="entry name" value="NAD(P)-binding Rossmann-like Domain"/>
    <property type="match status" value="1"/>
</dbReference>
<dbReference type="Pfam" id="PF01370">
    <property type="entry name" value="Epimerase"/>
    <property type="match status" value="1"/>
</dbReference>
<comment type="similarity">
    <text evidence="1">Belongs to the NAD(P)-dependent epimerase/dehydratase family.</text>
</comment>
<dbReference type="RefSeq" id="WP_045693053.1">
    <property type="nucleotide sequence ID" value="NZ_JZKH01000008.1"/>
</dbReference>
<dbReference type="OrthoDB" id="4559195at2"/>
<protein>
    <recommendedName>
        <fullName evidence="2">NAD-dependent epimerase/dehydratase domain-containing protein</fullName>
    </recommendedName>
</protein>
<dbReference type="SUPFAM" id="SSF51735">
    <property type="entry name" value="NAD(P)-binding Rossmann-fold domains"/>
    <property type="match status" value="1"/>
</dbReference>
<dbReference type="EMBL" id="JZKH01000008">
    <property type="protein sequence ID" value="KJS62863.1"/>
    <property type="molecule type" value="Genomic_DNA"/>
</dbReference>
<dbReference type="InterPro" id="IPR036291">
    <property type="entry name" value="NAD(P)-bd_dom_sf"/>
</dbReference>
<sequence length="318" mass="33207">MSAPHTAPARVAVLGGTGFIGRVLGARLLERGAEVVSLARKAPAEPAPGRFLAFDLSTGDPAELTALLERERIDTVVNAAGGMWGLNDEQMYQANVVLTERLVEAVAAMAAPARLVHLGTVHEYGMAPVGTSQRESDPAAPVMEYGKLKLAATEAVVRAVEAGRISGVVLRLGNVVGAGQPGHSLLGVMAGKLDAARRAGETAQLSLQPLTALRDFVDLTDTLDAVLLAAADRSAPAVVNVGTGSASTARQLVELLIEESGVPTEITEVPAPDGTGPETEWQQLDVTVARESLGWTPRRTLREAVRELWLAQTADPAA</sequence>
<dbReference type="Proteomes" id="UP000033699">
    <property type="component" value="Unassembled WGS sequence"/>
</dbReference>
<name>A0A0F2THZ4_STRR3</name>